<gene>
    <name evidence="11" type="ORF">J2R62_14295</name>
</gene>
<dbReference type="RefSeq" id="WP_207542530.1">
    <property type="nucleotide sequence ID" value="NZ_JAFNAA010000018.1"/>
</dbReference>
<dbReference type="GO" id="GO:0032196">
    <property type="term" value="P:transposition"/>
    <property type="evidence" value="ECO:0007669"/>
    <property type="project" value="UniProtKB-KW"/>
</dbReference>
<keyword evidence="5" id="KW-0862">Zinc</keyword>
<dbReference type="PANTHER" id="PTHR30405:SF25">
    <property type="entry name" value="RNA-GUIDED DNA ENDONUCLEASE INSQ-RELATED"/>
    <property type="match status" value="1"/>
</dbReference>
<feature type="domain" description="Transposase putative helix-turn-helix" evidence="10">
    <location>
        <begin position="1"/>
        <end position="48"/>
    </location>
</feature>
<reference evidence="11" key="1">
    <citation type="submission" date="2021-03" db="EMBL/GenBank/DDBJ databases">
        <title>Plesiomonas shigelloides zfcc0051, isolated from zebrafish feces.</title>
        <authorList>
            <person name="Vanderhoek Z."/>
            <person name="Gaulke C."/>
        </authorList>
    </citation>
    <scope>NUCLEOTIDE SEQUENCE</scope>
    <source>
        <strain evidence="11">Zfcc0051</strain>
    </source>
</reference>
<dbReference type="InterPro" id="IPR001959">
    <property type="entry name" value="Transposase"/>
</dbReference>
<evidence type="ECO:0000256" key="4">
    <source>
        <dbReference type="ARBA" id="ARBA00022723"/>
    </source>
</evidence>
<evidence type="ECO:0000259" key="9">
    <source>
        <dbReference type="Pfam" id="PF07282"/>
    </source>
</evidence>
<name>A0A8I2B674_PLESH</name>
<dbReference type="EMBL" id="JAFNAA010000018">
    <property type="protein sequence ID" value="MBO1109363.1"/>
    <property type="molecule type" value="Genomic_DNA"/>
</dbReference>
<dbReference type="InterPro" id="IPR051399">
    <property type="entry name" value="RNA-guided_DNA_endo/Transpos"/>
</dbReference>
<keyword evidence="7" id="KW-0233">DNA recombination</keyword>
<keyword evidence="3" id="KW-0815">Transposition</keyword>
<sequence length="402" mass="45661">MKRLQAFKFQLRPNGQQERDMRRFAGACRFVFNKSLALQNENHEAGNKFLSYVKMAAWLVEWKKAPETEWLKDSPSQPLQQALKDLERAYKNFFQKRASFPRFKKRGHSDSFRYPQGVKLDQANNRISLPKLGWIRYRNSREVVGEVKNVTVSQSCGKWYVSIQTEYEVTEPTHSSTSMVGLDAGVAKLATLSDGTIFEPVNSFKSNQKKLARLQRAMSRKVKFSNNWNKAKRKVQNLHSRIANIRRDYLHKVTTAISKNHAMIVIEDLKVSNMSKSAKGTAEQHGRNVRAKSGLNCSILDQGWFEFRRQLEYKQLWRGGQVLAINPAYTSQKCACCGHTAKENRQSQSKFECLACGYIANADVNGARNILAAGHAVLACGEMADLGRSMKQEPTETIQATA</sequence>
<evidence type="ECO:0000256" key="7">
    <source>
        <dbReference type="ARBA" id="ARBA00023172"/>
    </source>
</evidence>
<feature type="domain" description="Cas12f1-like TNB" evidence="9">
    <location>
        <begin position="304"/>
        <end position="370"/>
    </location>
</feature>
<evidence type="ECO:0000256" key="5">
    <source>
        <dbReference type="ARBA" id="ARBA00022833"/>
    </source>
</evidence>
<feature type="domain" description="Probable transposase IS891/IS1136/IS1341" evidence="8">
    <location>
        <begin position="162"/>
        <end position="277"/>
    </location>
</feature>
<comment type="similarity">
    <text evidence="1">In the C-terminal section; belongs to the transposase 35 family.</text>
</comment>
<dbReference type="InterPro" id="IPR021027">
    <property type="entry name" value="Transposase_put_HTH"/>
</dbReference>
<proteinExistence type="inferred from homology"/>
<accession>A0A8I2B674</accession>
<evidence type="ECO:0000256" key="2">
    <source>
        <dbReference type="ARBA" id="ARBA00011044"/>
    </source>
</evidence>
<dbReference type="NCBIfam" id="NF040570">
    <property type="entry name" value="guided_TnpB"/>
    <property type="match status" value="1"/>
</dbReference>
<evidence type="ECO:0000259" key="10">
    <source>
        <dbReference type="Pfam" id="PF12323"/>
    </source>
</evidence>
<protein>
    <submittedName>
        <fullName evidence="11">Transposase</fullName>
    </submittedName>
</protein>
<evidence type="ECO:0000256" key="1">
    <source>
        <dbReference type="ARBA" id="ARBA00008761"/>
    </source>
</evidence>
<comment type="similarity">
    <text evidence="2">In the N-terminal section; belongs to the transposase 2 family.</text>
</comment>
<comment type="caution">
    <text evidence="11">The sequence shown here is derived from an EMBL/GenBank/DDBJ whole genome shotgun (WGS) entry which is preliminary data.</text>
</comment>
<dbReference type="Pfam" id="PF01385">
    <property type="entry name" value="OrfB_IS605"/>
    <property type="match status" value="1"/>
</dbReference>
<dbReference type="Pfam" id="PF12323">
    <property type="entry name" value="HTH_OrfB_IS605"/>
    <property type="match status" value="1"/>
</dbReference>
<dbReference type="GO" id="GO:0046872">
    <property type="term" value="F:metal ion binding"/>
    <property type="evidence" value="ECO:0007669"/>
    <property type="project" value="UniProtKB-KW"/>
</dbReference>
<evidence type="ECO:0000313" key="11">
    <source>
        <dbReference type="EMBL" id="MBO1109363.1"/>
    </source>
</evidence>
<dbReference type="AlphaFoldDB" id="A0A8I2B674"/>
<dbReference type="InterPro" id="IPR010095">
    <property type="entry name" value="Cas12f1-like_TNB"/>
</dbReference>
<evidence type="ECO:0000259" key="8">
    <source>
        <dbReference type="Pfam" id="PF01385"/>
    </source>
</evidence>
<dbReference type="Pfam" id="PF07282">
    <property type="entry name" value="Cas12f1-like_TNB"/>
    <property type="match status" value="1"/>
</dbReference>
<evidence type="ECO:0000313" key="12">
    <source>
        <dbReference type="Proteomes" id="UP000664658"/>
    </source>
</evidence>
<evidence type="ECO:0000256" key="6">
    <source>
        <dbReference type="ARBA" id="ARBA00023125"/>
    </source>
</evidence>
<dbReference type="PANTHER" id="PTHR30405">
    <property type="entry name" value="TRANSPOSASE"/>
    <property type="match status" value="1"/>
</dbReference>
<dbReference type="NCBIfam" id="TIGR01766">
    <property type="entry name" value="IS200/IS605 family accessory protein TnpB-like domain"/>
    <property type="match status" value="1"/>
</dbReference>
<dbReference type="GO" id="GO:0003677">
    <property type="term" value="F:DNA binding"/>
    <property type="evidence" value="ECO:0007669"/>
    <property type="project" value="UniProtKB-KW"/>
</dbReference>
<organism evidence="11 12">
    <name type="scientific">Plesiomonas shigelloides</name>
    <name type="common">Aeromonas shigelloides</name>
    <dbReference type="NCBI Taxonomy" id="703"/>
    <lineage>
        <taxon>Bacteria</taxon>
        <taxon>Pseudomonadati</taxon>
        <taxon>Pseudomonadota</taxon>
        <taxon>Gammaproteobacteria</taxon>
        <taxon>Enterobacterales</taxon>
        <taxon>Enterobacteriaceae</taxon>
        <taxon>Plesiomonas</taxon>
    </lineage>
</organism>
<keyword evidence="4" id="KW-0479">Metal-binding</keyword>
<keyword evidence="6" id="KW-0238">DNA-binding</keyword>
<evidence type="ECO:0000256" key="3">
    <source>
        <dbReference type="ARBA" id="ARBA00022578"/>
    </source>
</evidence>
<dbReference type="GO" id="GO:0006310">
    <property type="term" value="P:DNA recombination"/>
    <property type="evidence" value="ECO:0007669"/>
    <property type="project" value="UniProtKB-KW"/>
</dbReference>
<dbReference type="Proteomes" id="UP000664658">
    <property type="component" value="Unassembled WGS sequence"/>
</dbReference>